<comment type="caution">
    <text evidence="2">The sequence shown here is derived from an EMBL/GenBank/DDBJ whole genome shotgun (WGS) entry which is preliminary data.</text>
</comment>
<gene>
    <name evidence="2" type="ORF">GBZ48_16515</name>
</gene>
<evidence type="ECO:0000256" key="1">
    <source>
        <dbReference type="SAM" id="MobiDB-lite"/>
    </source>
</evidence>
<feature type="region of interest" description="Disordered" evidence="1">
    <location>
        <begin position="1"/>
        <end position="33"/>
    </location>
</feature>
<feature type="compositionally biased region" description="Low complexity" evidence="1">
    <location>
        <begin position="263"/>
        <end position="282"/>
    </location>
</feature>
<dbReference type="EMBL" id="WHOS01000020">
    <property type="protein sequence ID" value="NUB00884.1"/>
    <property type="molecule type" value="Genomic_DNA"/>
</dbReference>
<keyword evidence="3" id="KW-1185">Reference proteome</keyword>
<dbReference type="Proteomes" id="UP000605086">
    <property type="component" value="Unassembled WGS sequence"/>
</dbReference>
<dbReference type="RefSeq" id="WP_174472010.1">
    <property type="nucleotide sequence ID" value="NZ_JAGINN010000005.1"/>
</dbReference>
<organism evidence="2 3">
    <name type="scientific">Azospirillum melinis</name>
    <dbReference type="NCBI Taxonomy" id="328839"/>
    <lineage>
        <taxon>Bacteria</taxon>
        <taxon>Pseudomonadati</taxon>
        <taxon>Pseudomonadota</taxon>
        <taxon>Alphaproteobacteria</taxon>
        <taxon>Rhodospirillales</taxon>
        <taxon>Azospirillaceae</taxon>
        <taxon>Azospirillum</taxon>
    </lineage>
</organism>
<evidence type="ECO:0000313" key="3">
    <source>
        <dbReference type="Proteomes" id="UP000605086"/>
    </source>
</evidence>
<proteinExistence type="predicted"/>
<reference evidence="2 3" key="1">
    <citation type="submission" date="2019-10" db="EMBL/GenBank/DDBJ databases">
        <title>Genome sequence of Azospirillum melinis.</title>
        <authorList>
            <person name="Ambrosini A."/>
            <person name="Sant'Anna F.H."/>
            <person name="Cassan F.D."/>
            <person name="Souza E.M."/>
            <person name="Passaglia L.M.P."/>
        </authorList>
    </citation>
    <scope>NUCLEOTIDE SEQUENCE [LARGE SCALE GENOMIC DNA]</scope>
    <source>
        <strain evidence="2 3">TMCY0552</strain>
    </source>
</reference>
<name>A0ABX2KHZ5_9PROT</name>
<sequence>MNSTPTATLSIASPTASPASSPGGPSPGGGGTDVAAFRRQMDEVVARIPMHAIRSVLDAVEGTPSPNGERARHLRDALVDHFNRLRPMKARRLFTSLFEPFLVDDPVLYRSAESVPALIQRVDMGGIWSALTRYGFPGLAAEVQSRLDGMAREAMLDAVLASPDAMAMRELMRKEALDFLYAMAGDRKLSDRFLALANDEALHDARLRTQYLGRKAPIDSDLLGFVRALLEHNAVLVPLTERMRRDIDEMRMGDMQGAGDPRSAAPSSAAPSSAAPSSAAPSSAEVDCQSALMVGFVRRVRDLGLPFRDQSQLLAWFAPLYGLNVKRRYDVFLRHVREHVGSGGPAVRESHPLLRALLCHFTAACTTIREVVDGMFGDMDIQDGGVLSAPAPTRALLHEAVERFDRALTALSGTGFLASRSTGPALRAELAAVSRELTGTVMPALAARMQAAMNARHAPVPDHEDIVWLLELVWRWGRTLGAAGYANPELKSLRLYAVETGRLAFLQAMKAEPQERPAHRMAHMLRIRRLMAAMGETVDGWISPVSQGLHRVVYSYLEADGEIAADEWAVIDAFVASVRSELSRSRNWQSADFVDILRLHEARRRAGA</sequence>
<evidence type="ECO:0000313" key="2">
    <source>
        <dbReference type="EMBL" id="NUB00884.1"/>
    </source>
</evidence>
<feature type="region of interest" description="Disordered" evidence="1">
    <location>
        <begin position="252"/>
        <end position="282"/>
    </location>
</feature>
<protein>
    <submittedName>
        <fullName evidence="2">Uncharacterized protein</fullName>
    </submittedName>
</protein>
<accession>A0ABX2KHZ5</accession>
<feature type="compositionally biased region" description="Low complexity" evidence="1">
    <location>
        <begin position="1"/>
        <end position="23"/>
    </location>
</feature>